<accession>A0A1Q4VE75</accession>
<proteinExistence type="predicted"/>
<gene>
    <name evidence="4" type="ORF">AB852_05675</name>
</gene>
<evidence type="ECO:0000256" key="3">
    <source>
        <dbReference type="SAM" id="SignalP"/>
    </source>
</evidence>
<feature type="signal peptide" evidence="3">
    <location>
        <begin position="1"/>
        <end position="29"/>
    </location>
</feature>
<dbReference type="RefSeq" id="WP_073784197.1">
    <property type="nucleotide sequence ID" value="NZ_LFBV01000001.1"/>
</dbReference>
<organism evidence="4 5">
    <name type="scientific">Streptomyces uncialis</name>
    <dbReference type="NCBI Taxonomy" id="1048205"/>
    <lineage>
        <taxon>Bacteria</taxon>
        <taxon>Bacillati</taxon>
        <taxon>Actinomycetota</taxon>
        <taxon>Actinomycetes</taxon>
        <taxon>Kitasatosporales</taxon>
        <taxon>Streptomycetaceae</taxon>
        <taxon>Streptomyces</taxon>
    </lineage>
</organism>
<dbReference type="PROSITE" id="PS51318">
    <property type="entry name" value="TAT"/>
    <property type="match status" value="1"/>
</dbReference>
<feature type="region of interest" description="Disordered" evidence="1">
    <location>
        <begin position="31"/>
        <end position="52"/>
    </location>
</feature>
<comment type="caution">
    <text evidence="4">The sequence shown here is derived from an EMBL/GenBank/DDBJ whole genome shotgun (WGS) entry which is preliminary data.</text>
</comment>
<dbReference type="InterPro" id="IPR006311">
    <property type="entry name" value="TAT_signal"/>
</dbReference>
<dbReference type="Proteomes" id="UP000186455">
    <property type="component" value="Unassembled WGS sequence"/>
</dbReference>
<keyword evidence="2" id="KW-1133">Transmembrane helix</keyword>
<keyword evidence="5" id="KW-1185">Reference proteome</keyword>
<sequence length="110" mass="11244">MSAARRSLLTATAAGTLLGALWFVPSANATGVEPPGAERRPPAVTELRTDDGSRVASASYGEVRAEGGTPARLADTGSFNTGPYVFGGTVFLCVGAGFVAFSVHRARTLT</sequence>
<evidence type="ECO:0000256" key="2">
    <source>
        <dbReference type="SAM" id="Phobius"/>
    </source>
</evidence>
<evidence type="ECO:0000313" key="5">
    <source>
        <dbReference type="Proteomes" id="UP000186455"/>
    </source>
</evidence>
<dbReference type="EMBL" id="LFBV01000001">
    <property type="protein sequence ID" value="OKH96138.1"/>
    <property type="molecule type" value="Genomic_DNA"/>
</dbReference>
<keyword evidence="2" id="KW-0472">Membrane</keyword>
<evidence type="ECO:0000256" key="1">
    <source>
        <dbReference type="SAM" id="MobiDB-lite"/>
    </source>
</evidence>
<dbReference type="AlphaFoldDB" id="A0A1Q4VE75"/>
<evidence type="ECO:0000313" key="4">
    <source>
        <dbReference type="EMBL" id="OKH96138.1"/>
    </source>
</evidence>
<keyword evidence="2" id="KW-0812">Transmembrane</keyword>
<reference evidence="4 5" key="1">
    <citation type="submission" date="2015-06" db="EMBL/GenBank/DDBJ databases">
        <title>Cloning and characterization of the uncialamcin biosynthetic gene cluster.</title>
        <authorList>
            <person name="Yan X."/>
            <person name="Huang T."/>
            <person name="Ge H."/>
            <person name="Shen B."/>
        </authorList>
    </citation>
    <scope>NUCLEOTIDE SEQUENCE [LARGE SCALE GENOMIC DNA]</scope>
    <source>
        <strain evidence="4 5">DCA2648</strain>
    </source>
</reference>
<feature type="compositionally biased region" description="Basic and acidic residues" evidence="1">
    <location>
        <begin position="36"/>
        <end position="52"/>
    </location>
</feature>
<name>A0A1Q4VE75_9ACTN</name>
<feature type="chain" id="PRO_5012479490" evidence="3">
    <location>
        <begin position="30"/>
        <end position="110"/>
    </location>
</feature>
<feature type="transmembrane region" description="Helical" evidence="2">
    <location>
        <begin position="84"/>
        <end position="103"/>
    </location>
</feature>
<keyword evidence="3" id="KW-0732">Signal</keyword>
<dbReference type="STRING" id="1048205.AB852_05675"/>
<protein>
    <submittedName>
        <fullName evidence="4">LPXTG-domain-containing protein cell wall anchor domain protein</fullName>
    </submittedName>
</protein>